<dbReference type="PROSITE" id="PS50016">
    <property type="entry name" value="ZF_PHD_2"/>
    <property type="match status" value="1"/>
</dbReference>
<evidence type="ECO:0000256" key="3">
    <source>
        <dbReference type="ARBA" id="ARBA00022723"/>
    </source>
</evidence>
<evidence type="ECO:0000256" key="2">
    <source>
        <dbReference type="ARBA" id="ARBA00022670"/>
    </source>
</evidence>
<dbReference type="GO" id="GO:0008270">
    <property type="term" value="F:zinc ion binding"/>
    <property type="evidence" value="ECO:0007669"/>
    <property type="project" value="UniProtKB-KW"/>
</dbReference>
<dbReference type="EMBL" id="JAHWGI010000478">
    <property type="protein sequence ID" value="KAK3915980.1"/>
    <property type="molecule type" value="Genomic_DNA"/>
</dbReference>
<dbReference type="Gene3D" id="3.30.40.10">
    <property type="entry name" value="Zinc/RING finger domain, C3HC4 (zinc finger)"/>
    <property type="match status" value="1"/>
</dbReference>
<keyword evidence="5" id="KW-0378">Hydrolase</keyword>
<dbReference type="AlphaFoldDB" id="A0AAE1LE04"/>
<dbReference type="SUPFAM" id="SSF57903">
    <property type="entry name" value="FYVE/PHD zinc finger"/>
    <property type="match status" value="1"/>
</dbReference>
<comment type="similarity">
    <text evidence="1">Belongs to the peptidase C48 family.</text>
</comment>
<dbReference type="SUPFAM" id="SSF54001">
    <property type="entry name" value="Cysteine proteinases"/>
    <property type="match status" value="1"/>
</dbReference>
<keyword evidence="4 7" id="KW-0863">Zinc-finger</keyword>
<evidence type="ECO:0000313" key="10">
    <source>
        <dbReference type="Proteomes" id="UP001219518"/>
    </source>
</evidence>
<dbReference type="PROSITE" id="PS01359">
    <property type="entry name" value="ZF_PHD_1"/>
    <property type="match status" value="1"/>
</dbReference>
<dbReference type="Pfam" id="PF00628">
    <property type="entry name" value="PHD"/>
    <property type="match status" value="1"/>
</dbReference>
<proteinExistence type="inferred from homology"/>
<organism evidence="9 10">
    <name type="scientific">Frankliniella fusca</name>
    <dbReference type="NCBI Taxonomy" id="407009"/>
    <lineage>
        <taxon>Eukaryota</taxon>
        <taxon>Metazoa</taxon>
        <taxon>Ecdysozoa</taxon>
        <taxon>Arthropoda</taxon>
        <taxon>Hexapoda</taxon>
        <taxon>Insecta</taxon>
        <taxon>Pterygota</taxon>
        <taxon>Neoptera</taxon>
        <taxon>Paraneoptera</taxon>
        <taxon>Thysanoptera</taxon>
        <taxon>Terebrantia</taxon>
        <taxon>Thripoidea</taxon>
        <taxon>Thripidae</taxon>
        <taxon>Frankliniella</taxon>
    </lineage>
</organism>
<dbReference type="InterPro" id="IPR019786">
    <property type="entry name" value="Zinc_finger_PHD-type_CS"/>
</dbReference>
<dbReference type="InterPro" id="IPR003653">
    <property type="entry name" value="Peptidase_C48_C"/>
</dbReference>
<sequence length="344" mass="39011">CSALVHEECSINNVNQNNPVPQRICTSCYCLLCKCRKNLDHICHCSVCSEPVDKTNSLCYRCEKIIHLTCSEEIVAPEKNFEIRVICSSCLCAAKLNISSKAYLEIRSNDLLCDEHVSRASSMLRSQFQEEIGGLHAPLAVSFGMRMDKANYYPHRERQEDYVQLMHTGSSHWVTCIFQKGSGTATILDSLRNNHLPGHVKIQAAMIAHVENHLTIIRPPCKQQSNAVDCALFAIANATEFCFSKKVQYIDFDSEKLREHWIDCLHAKKMSPFPRLAARPKKTREEEDCEVVKINCPCRLPDIFDDLVGCDNCDKWFHLSCVNLKSLPEGEWFCSSCPKADKTC</sequence>
<dbReference type="PANTHER" id="PTHR34718:SF2">
    <property type="entry name" value="PHD-TYPE DOMAIN-CONTAINING PROTEIN"/>
    <property type="match status" value="1"/>
</dbReference>
<protein>
    <submittedName>
        <fullName evidence="9">Transcriptional regulatory protein PHO23</fullName>
    </submittedName>
</protein>
<dbReference type="InterPro" id="IPR019787">
    <property type="entry name" value="Znf_PHD-finger"/>
</dbReference>
<evidence type="ECO:0000256" key="6">
    <source>
        <dbReference type="ARBA" id="ARBA00022833"/>
    </source>
</evidence>
<gene>
    <name evidence="9" type="ORF">KUF71_006048</name>
</gene>
<keyword evidence="6" id="KW-0862">Zinc</keyword>
<feature type="domain" description="PHD-type" evidence="8">
    <location>
        <begin position="293"/>
        <end position="340"/>
    </location>
</feature>
<reference evidence="9" key="2">
    <citation type="journal article" date="2023" name="BMC Genomics">
        <title>Pest status, molecular evolution, and epigenetic factors derived from the genome assembly of Frankliniella fusca, a thysanopteran phytovirus vector.</title>
        <authorList>
            <person name="Catto M.A."/>
            <person name="Labadie P.E."/>
            <person name="Jacobson A.L."/>
            <person name="Kennedy G.G."/>
            <person name="Srinivasan R."/>
            <person name="Hunt B.G."/>
        </authorList>
    </citation>
    <scope>NUCLEOTIDE SEQUENCE</scope>
    <source>
        <strain evidence="9">PL_HMW_Pooled</strain>
    </source>
</reference>
<accession>A0AAE1LE04</accession>
<dbReference type="Proteomes" id="UP001219518">
    <property type="component" value="Unassembled WGS sequence"/>
</dbReference>
<comment type="caution">
    <text evidence="9">The sequence shown here is derived from an EMBL/GenBank/DDBJ whole genome shotgun (WGS) entry which is preliminary data.</text>
</comment>
<dbReference type="InterPro" id="IPR013083">
    <property type="entry name" value="Znf_RING/FYVE/PHD"/>
</dbReference>
<evidence type="ECO:0000259" key="8">
    <source>
        <dbReference type="PROSITE" id="PS50016"/>
    </source>
</evidence>
<dbReference type="Gene3D" id="3.40.395.10">
    <property type="entry name" value="Adenoviral Proteinase, Chain A"/>
    <property type="match status" value="1"/>
</dbReference>
<keyword evidence="2" id="KW-0645">Protease</keyword>
<reference evidence="9" key="1">
    <citation type="submission" date="2021-07" db="EMBL/GenBank/DDBJ databases">
        <authorList>
            <person name="Catto M.A."/>
            <person name="Jacobson A."/>
            <person name="Kennedy G."/>
            <person name="Labadie P."/>
            <person name="Hunt B.G."/>
            <person name="Srinivasan R."/>
        </authorList>
    </citation>
    <scope>NUCLEOTIDE SEQUENCE</scope>
    <source>
        <strain evidence="9">PL_HMW_Pooled</strain>
        <tissue evidence="9">Head</tissue>
    </source>
</reference>
<evidence type="ECO:0000256" key="7">
    <source>
        <dbReference type="PROSITE-ProRule" id="PRU00146"/>
    </source>
</evidence>
<dbReference type="InterPro" id="IPR011011">
    <property type="entry name" value="Znf_FYVE_PHD"/>
</dbReference>
<dbReference type="SMART" id="SM00249">
    <property type="entry name" value="PHD"/>
    <property type="match status" value="2"/>
</dbReference>
<evidence type="ECO:0000256" key="4">
    <source>
        <dbReference type="ARBA" id="ARBA00022771"/>
    </source>
</evidence>
<feature type="non-terminal residue" evidence="9">
    <location>
        <position position="344"/>
    </location>
</feature>
<evidence type="ECO:0000256" key="5">
    <source>
        <dbReference type="ARBA" id="ARBA00022801"/>
    </source>
</evidence>
<evidence type="ECO:0000256" key="1">
    <source>
        <dbReference type="ARBA" id="ARBA00005234"/>
    </source>
</evidence>
<keyword evidence="3" id="KW-0479">Metal-binding</keyword>
<dbReference type="GO" id="GO:0008234">
    <property type="term" value="F:cysteine-type peptidase activity"/>
    <property type="evidence" value="ECO:0007669"/>
    <property type="project" value="InterPro"/>
</dbReference>
<evidence type="ECO:0000313" key="9">
    <source>
        <dbReference type="EMBL" id="KAK3915980.1"/>
    </source>
</evidence>
<keyword evidence="10" id="KW-1185">Reference proteome</keyword>
<dbReference type="InterPro" id="IPR038765">
    <property type="entry name" value="Papain-like_cys_pep_sf"/>
</dbReference>
<name>A0AAE1LE04_9NEOP</name>
<dbReference type="GO" id="GO:0006508">
    <property type="term" value="P:proteolysis"/>
    <property type="evidence" value="ECO:0007669"/>
    <property type="project" value="UniProtKB-KW"/>
</dbReference>
<dbReference type="PANTHER" id="PTHR34718">
    <property type="entry name" value="PHD-TYPE DOMAIN-CONTAINING PROTEIN"/>
    <property type="match status" value="1"/>
</dbReference>
<dbReference type="InterPro" id="IPR001965">
    <property type="entry name" value="Znf_PHD"/>
</dbReference>
<dbReference type="Pfam" id="PF02902">
    <property type="entry name" value="Peptidase_C48"/>
    <property type="match status" value="1"/>
</dbReference>